<evidence type="ECO:0000313" key="2">
    <source>
        <dbReference type="Proteomes" id="UP000420635"/>
    </source>
</evidence>
<dbReference type="RefSeq" id="WP_153114124.1">
    <property type="nucleotide sequence ID" value="NZ_VZAS01000183.1"/>
</dbReference>
<organism evidence="1 2">
    <name type="scientific">Segatella copri</name>
    <dbReference type="NCBI Taxonomy" id="165179"/>
    <lineage>
        <taxon>Bacteria</taxon>
        <taxon>Pseudomonadati</taxon>
        <taxon>Bacteroidota</taxon>
        <taxon>Bacteroidia</taxon>
        <taxon>Bacteroidales</taxon>
        <taxon>Prevotellaceae</taxon>
        <taxon>Segatella</taxon>
    </lineage>
</organism>
<proteinExistence type="predicted"/>
<dbReference type="EMBL" id="VZBQ01000011">
    <property type="protein sequence ID" value="MQN88541.1"/>
    <property type="molecule type" value="Genomic_DNA"/>
</dbReference>
<comment type="caution">
    <text evidence="1">The sequence shown here is derived from an EMBL/GenBank/DDBJ whole genome shotgun (WGS) entry which is preliminary data.</text>
</comment>
<gene>
    <name evidence="1" type="ORF">F7D59_01310</name>
</gene>
<protein>
    <submittedName>
        <fullName evidence="1">Uncharacterized protein</fullName>
    </submittedName>
</protein>
<dbReference type="Proteomes" id="UP000420635">
    <property type="component" value="Unassembled WGS sequence"/>
</dbReference>
<reference evidence="2" key="1">
    <citation type="submission" date="2019-09" db="EMBL/GenBank/DDBJ databases">
        <title>Distinct polysaccharide growth profiles of human intestinal Prevotella copri isolates.</title>
        <authorList>
            <person name="Fehlner-Peach H."/>
            <person name="Magnabosco C."/>
            <person name="Raghavan V."/>
            <person name="Scher J.U."/>
            <person name="Tett A."/>
            <person name="Cox L.M."/>
            <person name="Gottsegen C."/>
            <person name="Watters A."/>
            <person name="Wiltshire- Gordon J.D."/>
            <person name="Segata N."/>
            <person name="Bonneau R."/>
            <person name="Littman D.R."/>
        </authorList>
    </citation>
    <scope>NUCLEOTIDE SEQUENCE [LARGE SCALE GENOMIC DNA]</scope>
    <source>
        <strain evidence="2">iP54</strain>
    </source>
</reference>
<name>A0A646HNY2_9BACT</name>
<sequence>MGKKGYISEFMGGGRIVSHGKIADLSKGFKLPSGNPFSVYVRPKYSVSTLDTVLTVRCSQDENLTEAPVPFNDWSPLAISEIAPNSELLKTNDVYWGSGSYEGEDTP</sequence>
<evidence type="ECO:0000313" key="1">
    <source>
        <dbReference type="EMBL" id="MQN88541.1"/>
    </source>
</evidence>
<dbReference type="AlphaFoldDB" id="A0A646HNY2"/>
<accession>A0A646HNY2</accession>